<dbReference type="InterPro" id="IPR050276">
    <property type="entry name" value="MshD_Acetyltransferase"/>
</dbReference>
<gene>
    <name evidence="2" type="ORF">JCM16418_65</name>
</gene>
<keyword evidence="3" id="KW-1185">Reference proteome</keyword>
<comment type="caution">
    <text evidence="2">The sequence shown here is derived from an EMBL/GenBank/DDBJ whole genome shotgun (WGS) entry which is preliminary data.</text>
</comment>
<dbReference type="EMBL" id="BAVZ01000001">
    <property type="protein sequence ID" value="GAF06120.1"/>
    <property type="molecule type" value="Genomic_DNA"/>
</dbReference>
<reference evidence="2 3" key="1">
    <citation type="journal article" date="2014" name="Genome Announc.">
        <title>Draft Genome Sequence of Paenibacillus pini JCM 16418T, Isolated from the Rhizosphere of Pine Tree.</title>
        <authorList>
            <person name="Yuki M."/>
            <person name="Oshima K."/>
            <person name="Suda W."/>
            <person name="Oshida Y."/>
            <person name="Kitamura K."/>
            <person name="Iida Y."/>
            <person name="Hattori M."/>
            <person name="Ohkuma M."/>
        </authorList>
    </citation>
    <scope>NUCLEOTIDE SEQUENCE [LARGE SCALE GENOMIC DNA]</scope>
    <source>
        <strain evidence="2 3">JCM 16418</strain>
    </source>
</reference>
<dbReference type="InterPro" id="IPR016181">
    <property type="entry name" value="Acyl_CoA_acyltransferase"/>
</dbReference>
<dbReference type="SUPFAM" id="SSF55729">
    <property type="entry name" value="Acyl-CoA N-acyltransferases (Nat)"/>
    <property type="match status" value="1"/>
</dbReference>
<dbReference type="InterPro" id="IPR000182">
    <property type="entry name" value="GNAT_dom"/>
</dbReference>
<organism evidence="2 3">
    <name type="scientific">Paenibacillus pini JCM 16418</name>
    <dbReference type="NCBI Taxonomy" id="1236976"/>
    <lineage>
        <taxon>Bacteria</taxon>
        <taxon>Bacillati</taxon>
        <taxon>Bacillota</taxon>
        <taxon>Bacilli</taxon>
        <taxon>Bacillales</taxon>
        <taxon>Paenibacillaceae</taxon>
        <taxon>Paenibacillus</taxon>
    </lineage>
</organism>
<proteinExistence type="predicted"/>
<dbReference type="RefSeq" id="WP_036645056.1">
    <property type="nucleotide sequence ID" value="NZ_BAVZ01000001.1"/>
</dbReference>
<dbReference type="GO" id="GO:0016747">
    <property type="term" value="F:acyltransferase activity, transferring groups other than amino-acyl groups"/>
    <property type="evidence" value="ECO:0007669"/>
    <property type="project" value="InterPro"/>
</dbReference>
<evidence type="ECO:0000313" key="2">
    <source>
        <dbReference type="EMBL" id="GAF06120.1"/>
    </source>
</evidence>
<accession>W7Y5S5</accession>
<evidence type="ECO:0000313" key="3">
    <source>
        <dbReference type="Proteomes" id="UP000019364"/>
    </source>
</evidence>
<dbReference type="Pfam" id="PF00583">
    <property type="entry name" value="Acetyltransf_1"/>
    <property type="match status" value="1"/>
</dbReference>
<keyword evidence="2" id="KW-0808">Transferase</keyword>
<feature type="domain" description="N-acetyltransferase" evidence="1">
    <location>
        <begin position="1"/>
        <end position="169"/>
    </location>
</feature>
<dbReference type="PANTHER" id="PTHR43617">
    <property type="entry name" value="L-AMINO ACID N-ACETYLTRANSFERASE"/>
    <property type="match status" value="1"/>
</dbReference>
<dbReference type="eggNOG" id="COG0456">
    <property type="taxonomic scope" value="Bacteria"/>
</dbReference>
<evidence type="ECO:0000259" key="1">
    <source>
        <dbReference type="PROSITE" id="PS51186"/>
    </source>
</evidence>
<dbReference type="AlphaFoldDB" id="W7Y5S5"/>
<dbReference type="CDD" id="cd04301">
    <property type="entry name" value="NAT_SF"/>
    <property type="match status" value="1"/>
</dbReference>
<dbReference type="Proteomes" id="UP000019364">
    <property type="component" value="Unassembled WGS sequence"/>
</dbReference>
<protein>
    <submittedName>
        <fullName evidence="2">N-acetyltransferase</fullName>
    </submittedName>
</protein>
<name>W7Y5S5_9BACL</name>
<dbReference type="PANTHER" id="PTHR43617:SF30">
    <property type="entry name" value="HISTONE ACETYLTRANSFERASE"/>
    <property type="match status" value="1"/>
</dbReference>
<dbReference type="Gene3D" id="3.40.630.30">
    <property type="match status" value="1"/>
</dbReference>
<dbReference type="PROSITE" id="PS51186">
    <property type="entry name" value="GNAT"/>
    <property type="match status" value="1"/>
</dbReference>
<sequence length="169" mass="18876">MKIRIAVPADAQGIAEVHVASWRSTYRGIVSDAYLAQLNTESKKEFWESQLNLPEAKEFIFVAEHETDGIVGFISGGKTREPELVYGAEIYAVYILQSMQQQGIGTGLFQALSRAFKRNGYTSMMLWVIEGNPSTAFYKKMGGQEVVKRGIKVGHDELSEIALGWKHTE</sequence>